<dbReference type="AlphaFoldDB" id="A0A1H9PXL5"/>
<evidence type="ECO:0000313" key="4">
    <source>
        <dbReference type="Proteomes" id="UP000199267"/>
    </source>
</evidence>
<proteinExistence type="predicted"/>
<keyword evidence="1" id="KW-0472">Membrane</keyword>
<evidence type="ECO:0000256" key="1">
    <source>
        <dbReference type="SAM" id="Phobius"/>
    </source>
</evidence>
<gene>
    <name evidence="3" type="ORF">SAMN04244573_03787</name>
</gene>
<dbReference type="GO" id="GO:0007165">
    <property type="term" value="P:signal transduction"/>
    <property type="evidence" value="ECO:0007669"/>
    <property type="project" value="InterPro"/>
</dbReference>
<evidence type="ECO:0000259" key="2">
    <source>
        <dbReference type="PROSITE" id="PS50104"/>
    </source>
</evidence>
<keyword evidence="1" id="KW-0812">Transmembrane</keyword>
<organism evidence="3 4">
    <name type="scientific">Azotobacter beijerinckii</name>
    <dbReference type="NCBI Taxonomy" id="170623"/>
    <lineage>
        <taxon>Bacteria</taxon>
        <taxon>Pseudomonadati</taxon>
        <taxon>Pseudomonadota</taxon>
        <taxon>Gammaproteobacteria</taxon>
        <taxon>Pseudomonadales</taxon>
        <taxon>Pseudomonadaceae</taxon>
        <taxon>Azotobacter</taxon>
    </lineage>
</organism>
<dbReference type="Gene3D" id="2.130.10.10">
    <property type="entry name" value="YVTN repeat-like/Quinoprotein amine dehydrogenase"/>
    <property type="match status" value="1"/>
</dbReference>
<dbReference type="Proteomes" id="UP000199267">
    <property type="component" value="Unassembled WGS sequence"/>
</dbReference>
<dbReference type="SUPFAM" id="SSF82171">
    <property type="entry name" value="DPP6 N-terminal domain-like"/>
    <property type="match status" value="1"/>
</dbReference>
<dbReference type="SMART" id="SM00255">
    <property type="entry name" value="TIR"/>
    <property type="match status" value="1"/>
</dbReference>
<feature type="domain" description="TIR" evidence="2">
    <location>
        <begin position="1"/>
        <end position="136"/>
    </location>
</feature>
<dbReference type="Gene3D" id="3.40.50.10140">
    <property type="entry name" value="Toll/interleukin-1 receptor homology (TIR) domain"/>
    <property type="match status" value="1"/>
</dbReference>
<dbReference type="EMBL" id="FOFJ01000058">
    <property type="protein sequence ID" value="SER52343.1"/>
    <property type="molecule type" value="Genomic_DNA"/>
</dbReference>
<dbReference type="Pfam" id="PF13676">
    <property type="entry name" value="TIR_2"/>
    <property type="match status" value="1"/>
</dbReference>
<evidence type="ECO:0000313" key="3">
    <source>
        <dbReference type="EMBL" id="SER52343.1"/>
    </source>
</evidence>
<dbReference type="SUPFAM" id="SSF52200">
    <property type="entry name" value="Toll/Interleukin receptor TIR domain"/>
    <property type="match status" value="1"/>
</dbReference>
<protein>
    <submittedName>
        <fullName evidence="3">TIR domain-containing protein</fullName>
    </submittedName>
</protein>
<reference evidence="3 4" key="1">
    <citation type="submission" date="2016-10" db="EMBL/GenBank/DDBJ databases">
        <authorList>
            <person name="de Groot N.N."/>
        </authorList>
    </citation>
    <scope>NUCLEOTIDE SEQUENCE [LARGE SCALE GENOMIC DNA]</scope>
    <source>
        <strain evidence="3 4">DSM 378</strain>
    </source>
</reference>
<dbReference type="RefSeq" id="WP_143068550.1">
    <property type="nucleotide sequence ID" value="NZ_FOFJ01000058.1"/>
</dbReference>
<sequence>MKYQAFISYKHQAVYPFAHRIGAALRRYARPLLRPPVRIFRDEDHLVPDNDLPALIKAALRDSEFLILLASRDAAESRWVKEELRIWCEELRRSDKLIVVLTKDVIAIDPESKRVDWDHTDALPRDVLETHLKYVPLYLDLTWVTHESDLDLQTPRFKQAVNSIVARCRGVDPADMLVLEIREYRRNLRLRNIGVAAITTFAVVATVAGIYAGVQQRSAESAYRASVDELVNATIEFGVSSLRTDPALSLKAALATYDLTDSGRPLELLKVAVKRNPVWTNLIPQDLSRDRPRLLPSYPNPTDPFRPNLDLSAVLMLDRADSTKDLSSIGQRLVLRSVPYGQVQASLLLKANDALISDVQGASEMAVLRHGLGEIWDMSVYHLAEDGFGEPMWTGKAIVDFASTAGMWPLFVLHADGNVRKVFGDSRDPAQGASMHYWNGATRVEAHPAGKAVLLIGGGQARWLSLDNGSISREHSMEWPFESQRYAGAETSNYTKIGWGPRANDLYVLEVKGADRFQTVTLFAVDGLSGSRTILRAYEARVSLKDIVGQILPLLSNRKNTQIPVDAAKFSFTVSNDGHRVALVRPDARYGTQLELFDVDWGRSNNDLQIQVSQHEANMLRWQSPPAKRQTVTAVALSPSGVFAALGTFLKDEDTDGTSLDGIGLLEHWSISELTMKTRVPHFINLVADPISNDVSDAGASAIGMTPVIRLAYSMDGKRLAILHANGVVRLFHVPTEPGYSIPSNWLRRLNPPAVRSFGPFGRYALLRFDQEELRLYDLKDGREVDLSGIGAEFLDIAWVKSTKSLAIATKDGLHVVDGQTVVRKVAFPSQAHKARIGIQLTHVVSDNKAMFFDSSNWSKFGEVELSDGQSGGLIKLLSELPDDSENQSAHALNEWRKEDESYWAILAHNNVLSRFYLHRNISNTVSVAESGRVYEFAADVDWITTRVAGGVMWVNTGIYPRNQTSTTTTVKQFDIVTGANVEKFRAPSGGWPEVVWEIESAFEEGDNVLVIVRYKPKDGSGNSFALAKWKLSGGDCLSWTSLGSAAKSYEDDVALTFGEAGDTFVRLASAGEPSEIEIVRLSDGVTVAHRKQADQFRFYPMFVPASGDGPWRIASEQFFDATYRSASVGDIRFWESLTTVRLPESLSAKLTEARERKRLVTPEQ</sequence>
<dbReference type="InterPro" id="IPR035897">
    <property type="entry name" value="Toll_tir_struct_dom_sf"/>
</dbReference>
<name>A0A1H9PXL5_9GAMM</name>
<dbReference type="InterPro" id="IPR015943">
    <property type="entry name" value="WD40/YVTN_repeat-like_dom_sf"/>
</dbReference>
<feature type="transmembrane region" description="Helical" evidence="1">
    <location>
        <begin position="192"/>
        <end position="214"/>
    </location>
</feature>
<keyword evidence="1" id="KW-1133">Transmembrane helix</keyword>
<dbReference type="PROSITE" id="PS50104">
    <property type="entry name" value="TIR"/>
    <property type="match status" value="1"/>
</dbReference>
<accession>A0A1H9PXL5</accession>
<dbReference type="InterPro" id="IPR000157">
    <property type="entry name" value="TIR_dom"/>
</dbReference>